<evidence type="ECO:0000256" key="1">
    <source>
        <dbReference type="SAM" id="MobiDB-lite"/>
    </source>
</evidence>
<evidence type="ECO:0000313" key="4">
    <source>
        <dbReference type="Proteomes" id="UP001152320"/>
    </source>
</evidence>
<feature type="transmembrane region" description="Helical" evidence="2">
    <location>
        <begin position="69"/>
        <end position="92"/>
    </location>
</feature>
<accession>A0A9Q1BAD0</accession>
<reference evidence="3" key="1">
    <citation type="submission" date="2021-10" db="EMBL/GenBank/DDBJ databases">
        <title>Tropical sea cucumber genome reveals ecological adaptation and Cuvierian tubules defense mechanism.</title>
        <authorList>
            <person name="Chen T."/>
        </authorList>
    </citation>
    <scope>NUCLEOTIDE SEQUENCE</scope>
    <source>
        <strain evidence="3">Nanhai2018</strain>
        <tissue evidence="3">Muscle</tissue>
    </source>
</reference>
<protein>
    <submittedName>
        <fullName evidence="3">Membrane-spanning 4-domains subfamily A member 12</fullName>
    </submittedName>
</protein>
<name>A0A9Q1BAD0_HOLLE</name>
<dbReference type="Proteomes" id="UP001152320">
    <property type="component" value="Chromosome 22"/>
</dbReference>
<dbReference type="InterPro" id="IPR030417">
    <property type="entry name" value="MS4A"/>
</dbReference>
<dbReference type="EMBL" id="JAIZAY010000022">
    <property type="protein sequence ID" value="KAJ8020571.1"/>
    <property type="molecule type" value="Genomic_DNA"/>
</dbReference>
<dbReference type="AlphaFoldDB" id="A0A9Q1BAD0"/>
<feature type="transmembrane region" description="Helical" evidence="2">
    <location>
        <begin position="127"/>
        <end position="150"/>
    </location>
</feature>
<dbReference type="PANTHER" id="PTHR23320:SF158">
    <property type="entry name" value="CREB-BINDING PROTEIN-LIKE ISOFORM X1"/>
    <property type="match status" value="1"/>
</dbReference>
<keyword evidence="2" id="KW-0812">Transmembrane</keyword>
<feature type="region of interest" description="Disordered" evidence="1">
    <location>
        <begin position="1"/>
        <end position="33"/>
    </location>
</feature>
<keyword evidence="2" id="KW-0472">Membrane</keyword>
<feature type="transmembrane region" description="Helical" evidence="2">
    <location>
        <begin position="98"/>
        <end position="115"/>
    </location>
</feature>
<evidence type="ECO:0000256" key="2">
    <source>
        <dbReference type="SAM" id="Phobius"/>
    </source>
</evidence>
<dbReference type="OrthoDB" id="10071849at2759"/>
<feature type="compositionally biased region" description="Pro residues" evidence="1">
    <location>
        <begin position="24"/>
        <end position="33"/>
    </location>
</feature>
<proteinExistence type="predicted"/>
<organism evidence="3 4">
    <name type="scientific">Holothuria leucospilota</name>
    <name type="common">Black long sea cucumber</name>
    <name type="synonym">Mertensiothuria leucospilota</name>
    <dbReference type="NCBI Taxonomy" id="206669"/>
    <lineage>
        <taxon>Eukaryota</taxon>
        <taxon>Metazoa</taxon>
        <taxon>Echinodermata</taxon>
        <taxon>Eleutherozoa</taxon>
        <taxon>Echinozoa</taxon>
        <taxon>Holothuroidea</taxon>
        <taxon>Aspidochirotacea</taxon>
        <taxon>Aspidochirotida</taxon>
        <taxon>Holothuriidae</taxon>
        <taxon>Holothuria</taxon>
    </lineage>
</organism>
<dbReference type="PANTHER" id="PTHR23320">
    <property type="entry name" value="MEMBRANE-SPANNING 4-DOMAINS SUBFAMILY A MS4A -RELATED"/>
    <property type="match status" value="1"/>
</dbReference>
<keyword evidence="2" id="KW-1133">Transmembrane helix</keyword>
<evidence type="ECO:0000313" key="3">
    <source>
        <dbReference type="EMBL" id="KAJ8020571.1"/>
    </source>
</evidence>
<comment type="caution">
    <text evidence="3">The sequence shown here is derived from an EMBL/GenBank/DDBJ whole genome shotgun (WGS) entry which is preliminary data.</text>
</comment>
<gene>
    <name evidence="3" type="ORF">HOLleu_40196</name>
</gene>
<keyword evidence="4" id="KW-1185">Reference proteome</keyword>
<sequence>MQAPPPQQPQQPIQQPYNAYGAAPPQPGMQPAPMPAPQVPMSTVNTIHQQALYPEIDASGCKKSGGMQMVVGTLILIFGIVSLCIDCEYSYFGTAIWGGLWFIIGGFLGASAIRASGSSANCQLTGYLVLNIFSIIYAFDLIVTMCVAIGEEGEMYSRNNAGVIVSSSKGARIAIDSVLLALGILEAFAACWGTGVASKTVCGTRHQTVVSHYVTTQPVQVAYTTTTTAPGYYANQPAAMSVTTQYAFMNQNVQPGPSMPHQPGAAAYPPPAYEKRPLPF</sequence>